<proteinExistence type="predicted"/>
<evidence type="ECO:0000313" key="1">
    <source>
        <dbReference type="EMBL" id="MBX67850.1"/>
    </source>
</evidence>
<protein>
    <submittedName>
        <fullName evidence="1">Uncharacterized protein</fullName>
    </submittedName>
</protein>
<dbReference type="EMBL" id="GGEC01087366">
    <property type="protein sequence ID" value="MBX67850.1"/>
    <property type="molecule type" value="Transcribed_RNA"/>
</dbReference>
<accession>A0A2P2QLH1</accession>
<name>A0A2P2QLH1_RHIMU</name>
<organism evidence="1">
    <name type="scientific">Rhizophora mucronata</name>
    <name type="common">Asiatic mangrove</name>
    <dbReference type="NCBI Taxonomy" id="61149"/>
    <lineage>
        <taxon>Eukaryota</taxon>
        <taxon>Viridiplantae</taxon>
        <taxon>Streptophyta</taxon>
        <taxon>Embryophyta</taxon>
        <taxon>Tracheophyta</taxon>
        <taxon>Spermatophyta</taxon>
        <taxon>Magnoliopsida</taxon>
        <taxon>eudicotyledons</taxon>
        <taxon>Gunneridae</taxon>
        <taxon>Pentapetalae</taxon>
        <taxon>rosids</taxon>
        <taxon>fabids</taxon>
        <taxon>Malpighiales</taxon>
        <taxon>Rhizophoraceae</taxon>
        <taxon>Rhizophora</taxon>
    </lineage>
</organism>
<reference evidence="1" key="1">
    <citation type="submission" date="2018-02" db="EMBL/GenBank/DDBJ databases">
        <title>Rhizophora mucronata_Transcriptome.</title>
        <authorList>
            <person name="Meera S.P."/>
            <person name="Sreeshan A."/>
            <person name="Augustine A."/>
        </authorList>
    </citation>
    <scope>NUCLEOTIDE SEQUENCE</scope>
    <source>
        <tissue evidence="1">Leaf</tissue>
    </source>
</reference>
<sequence length="11" mass="1365">MLCSFDFSTKW</sequence>